<protein>
    <submittedName>
        <fullName evidence="3">Ion_trans domain-containing protein</fullName>
    </submittedName>
</protein>
<dbReference type="Proteomes" id="UP000492821">
    <property type="component" value="Unassembled WGS sequence"/>
</dbReference>
<evidence type="ECO:0000313" key="2">
    <source>
        <dbReference type="Proteomes" id="UP000492821"/>
    </source>
</evidence>
<keyword evidence="2" id="KW-1185">Reference proteome</keyword>
<evidence type="ECO:0000256" key="1">
    <source>
        <dbReference type="SAM" id="Phobius"/>
    </source>
</evidence>
<name>A0A7E4VCP0_PANRE</name>
<proteinExistence type="predicted"/>
<keyword evidence="1" id="KW-0472">Membrane</keyword>
<keyword evidence="1" id="KW-0812">Transmembrane</keyword>
<sequence>MPRGHLSPSRVTITPHQSHFPRLIARFLLFGYPKVELCINLTLFCLLLMTLIAYLMASKPSGGYHAD</sequence>
<dbReference type="AlphaFoldDB" id="A0A7E4VCP0"/>
<dbReference type="WBParaSite" id="Pan_g19401.t1">
    <property type="protein sequence ID" value="Pan_g19401.t1"/>
    <property type="gene ID" value="Pan_g19401"/>
</dbReference>
<organism evidence="2 3">
    <name type="scientific">Panagrellus redivivus</name>
    <name type="common">Microworm</name>
    <dbReference type="NCBI Taxonomy" id="6233"/>
    <lineage>
        <taxon>Eukaryota</taxon>
        <taxon>Metazoa</taxon>
        <taxon>Ecdysozoa</taxon>
        <taxon>Nematoda</taxon>
        <taxon>Chromadorea</taxon>
        <taxon>Rhabditida</taxon>
        <taxon>Tylenchina</taxon>
        <taxon>Panagrolaimomorpha</taxon>
        <taxon>Panagrolaimoidea</taxon>
        <taxon>Panagrolaimidae</taxon>
        <taxon>Panagrellus</taxon>
    </lineage>
</organism>
<reference evidence="2" key="1">
    <citation type="journal article" date="2013" name="Genetics">
        <title>The draft genome and transcriptome of Panagrellus redivivus are shaped by the harsh demands of a free-living lifestyle.</title>
        <authorList>
            <person name="Srinivasan J."/>
            <person name="Dillman A.R."/>
            <person name="Macchietto M.G."/>
            <person name="Heikkinen L."/>
            <person name="Lakso M."/>
            <person name="Fracchia K.M."/>
            <person name="Antoshechkin I."/>
            <person name="Mortazavi A."/>
            <person name="Wong G."/>
            <person name="Sternberg P.W."/>
        </authorList>
    </citation>
    <scope>NUCLEOTIDE SEQUENCE [LARGE SCALE GENOMIC DNA]</scope>
    <source>
        <strain evidence="2">MT8872</strain>
    </source>
</reference>
<accession>A0A7E4VCP0</accession>
<reference evidence="3" key="2">
    <citation type="submission" date="2020-10" db="UniProtKB">
        <authorList>
            <consortium name="WormBaseParasite"/>
        </authorList>
    </citation>
    <scope>IDENTIFICATION</scope>
</reference>
<evidence type="ECO:0000313" key="3">
    <source>
        <dbReference type="WBParaSite" id="Pan_g19401.t1"/>
    </source>
</evidence>
<feature type="transmembrane region" description="Helical" evidence="1">
    <location>
        <begin position="37"/>
        <end position="57"/>
    </location>
</feature>
<keyword evidence="1" id="KW-1133">Transmembrane helix</keyword>